<name>A0A7K0CKY7_9ACTN</name>
<evidence type="ECO:0000313" key="3">
    <source>
        <dbReference type="Proteomes" id="UP000466345"/>
    </source>
</evidence>
<proteinExistence type="predicted"/>
<feature type="transmembrane region" description="Helical" evidence="1">
    <location>
        <begin position="84"/>
        <end position="102"/>
    </location>
</feature>
<reference evidence="2 3" key="1">
    <citation type="submission" date="2019-10" db="EMBL/GenBank/DDBJ databases">
        <title>Streptomyces smaragdinus sp. nov. and Streptomyces fabii sp. nov., isolated from the gut of fungus growing-termite Macrotermes natalensis.</title>
        <authorList>
            <person name="Schwitalla J."/>
            <person name="Benndorf R."/>
            <person name="Martin K."/>
            <person name="De Beer W."/>
            <person name="Kaster A.-K."/>
            <person name="Vollmers J."/>
            <person name="Poulsen M."/>
            <person name="Beemelmanns C."/>
        </authorList>
    </citation>
    <scope>NUCLEOTIDE SEQUENCE [LARGE SCALE GENOMIC DNA]</scope>
    <source>
        <strain evidence="2 3">RB5</strain>
    </source>
</reference>
<keyword evidence="3" id="KW-1185">Reference proteome</keyword>
<comment type="caution">
    <text evidence="2">The sequence shown here is derived from an EMBL/GenBank/DDBJ whole genome shotgun (WGS) entry which is preliminary data.</text>
</comment>
<keyword evidence="1" id="KW-0812">Transmembrane</keyword>
<protein>
    <recommendedName>
        <fullName evidence="4">DUF3618 domain-containing protein</fullName>
    </recommendedName>
</protein>
<gene>
    <name evidence="2" type="ORF">SRB5_40810</name>
</gene>
<keyword evidence="1" id="KW-0472">Membrane</keyword>
<keyword evidence="1" id="KW-1133">Transmembrane helix</keyword>
<dbReference type="Pfam" id="PF12277">
    <property type="entry name" value="DUF3618"/>
    <property type="match status" value="1"/>
</dbReference>
<sequence length="112" mass="12101">MAEGSRSPAQIEAEIVRRRQQLSATLDELATRVHPQTIMSDVRARTVGAVDQAAGRAFVTANRAVSGVKSQLVGPDGAPRLERILPVALTAIAVVGLLTLGTRRPRRGRRRR</sequence>
<accession>A0A7K0CKY7</accession>
<organism evidence="2 3">
    <name type="scientific">Streptomyces smaragdinus</name>
    <dbReference type="NCBI Taxonomy" id="2585196"/>
    <lineage>
        <taxon>Bacteria</taxon>
        <taxon>Bacillati</taxon>
        <taxon>Actinomycetota</taxon>
        <taxon>Actinomycetes</taxon>
        <taxon>Kitasatosporales</taxon>
        <taxon>Streptomycetaceae</taxon>
        <taxon>Streptomyces</taxon>
    </lineage>
</organism>
<evidence type="ECO:0008006" key="4">
    <source>
        <dbReference type="Google" id="ProtNLM"/>
    </source>
</evidence>
<evidence type="ECO:0000313" key="2">
    <source>
        <dbReference type="EMBL" id="MQY13923.1"/>
    </source>
</evidence>
<dbReference type="InterPro" id="IPR022062">
    <property type="entry name" value="DUF3618"/>
</dbReference>
<dbReference type="EMBL" id="WEGJ01000016">
    <property type="protein sequence ID" value="MQY13923.1"/>
    <property type="molecule type" value="Genomic_DNA"/>
</dbReference>
<evidence type="ECO:0000256" key="1">
    <source>
        <dbReference type="SAM" id="Phobius"/>
    </source>
</evidence>
<dbReference type="Proteomes" id="UP000466345">
    <property type="component" value="Unassembled WGS sequence"/>
</dbReference>
<dbReference type="AlphaFoldDB" id="A0A7K0CKY7"/>